<dbReference type="Pfam" id="PF12698">
    <property type="entry name" value="ABC2_membrane_3"/>
    <property type="match status" value="1"/>
</dbReference>
<dbReference type="InterPro" id="IPR051328">
    <property type="entry name" value="T7SS_ABC-Transporter"/>
</dbReference>
<dbReference type="PANTHER" id="PTHR43077">
    <property type="entry name" value="TRANSPORT PERMEASE YVFS-RELATED"/>
    <property type="match status" value="1"/>
</dbReference>
<sequence length="611" mass="62837">MKVPAMIAAELRRLTASKMGILALVALICVPILYGGLYLWANQDPYAKFPDVPVALVVDDEGAPAPTTGTEPANGDTVNYGEDVAENLIEGNAFDWQRMSEKEAAEALRTGSVDFTVTIPTDFSAALTSAAGDDPHQARIELETNDANNYLASSMGTQAVEKIRSSVAEMVGSEAAERLLTGLSDVRDKLITATDGASQLADGAGSAASGSSTLADGTAQLADGTAQLAAGAQTLASGAQQVSAGNRQLADVADRAGSAVQQATDALPQVRTDIANALTEQGLTPEEIDQVLAKLDPLGTRLQEGNAQVQGTVGKVDQLADGAASLAAGASDLATGAGTVASGASAANDGAAQLRDGLATLASGTAELRDGLSNGVDAIPASTPELRSLQADTISDPVKVSSDKVASAEDYGAGLAPFFAALSAWIGIYALFLIVKPISRRAITALHSPIRITLAGWLTPAMLGAVQMLGLMGILAITLGFTFDHPLGTLGVMMFASATFAAIILALNVWLGSVGQFLGLVLMVLQLVTAGGTFPWQTLPAPLAALHHVLPLGYVVDAMRQLMYGGDYARAGWDLAVLGAWLAGALLLAMIGVTRMTHRRTLRDLQPSLIG</sequence>
<keyword evidence="3 5" id="KW-1133">Transmembrane helix</keyword>
<feature type="transmembrane region" description="Helical" evidence="5">
    <location>
        <begin position="487"/>
        <end position="510"/>
    </location>
</feature>
<dbReference type="InterPro" id="IPR017501">
    <property type="entry name" value="Phage_infect_YhgE_C"/>
</dbReference>
<dbReference type="Proteomes" id="UP000478836">
    <property type="component" value="Unassembled WGS sequence"/>
</dbReference>
<keyword evidence="2 5" id="KW-0812">Transmembrane</keyword>
<keyword evidence="4 5" id="KW-0472">Membrane</keyword>
<comment type="caution">
    <text evidence="7">The sequence shown here is derived from an EMBL/GenBank/DDBJ whole genome shotgun (WGS) entry which is preliminary data.</text>
</comment>
<comment type="subcellular location">
    <subcellularLocation>
        <location evidence="1">Membrane</location>
        <topology evidence="1">Multi-pass membrane protein</topology>
    </subcellularLocation>
</comment>
<evidence type="ECO:0000313" key="8">
    <source>
        <dbReference type="Proteomes" id="UP000478836"/>
    </source>
</evidence>
<evidence type="ECO:0000256" key="2">
    <source>
        <dbReference type="ARBA" id="ARBA00022692"/>
    </source>
</evidence>
<dbReference type="PANTHER" id="PTHR43077:SF5">
    <property type="entry name" value="PHAGE INFECTION PROTEIN"/>
    <property type="match status" value="1"/>
</dbReference>
<dbReference type="NCBIfam" id="TIGR03062">
    <property type="entry name" value="pip_yhgE_Cterm"/>
    <property type="match status" value="1"/>
</dbReference>
<name>A0ABQ6V7X9_9MICO</name>
<protein>
    <submittedName>
        <fullName evidence="7">YhgE/Pip domain-containing protein</fullName>
    </submittedName>
</protein>
<proteinExistence type="predicted"/>
<dbReference type="SUPFAM" id="SSF58104">
    <property type="entry name" value="Methyl-accepting chemotaxis protein (MCP) signaling domain"/>
    <property type="match status" value="1"/>
</dbReference>
<dbReference type="RefSeq" id="WP_151458347.1">
    <property type="nucleotide sequence ID" value="NZ_CBDRDJ010000002.1"/>
</dbReference>
<dbReference type="Gene3D" id="1.10.287.950">
    <property type="entry name" value="Methyl-accepting chemotaxis protein"/>
    <property type="match status" value="1"/>
</dbReference>
<evidence type="ECO:0000256" key="1">
    <source>
        <dbReference type="ARBA" id="ARBA00004141"/>
    </source>
</evidence>
<dbReference type="EMBL" id="WAAO01000001">
    <property type="protein sequence ID" value="KAB1866417.1"/>
    <property type="molecule type" value="Genomic_DNA"/>
</dbReference>
<evidence type="ECO:0000256" key="3">
    <source>
        <dbReference type="ARBA" id="ARBA00022989"/>
    </source>
</evidence>
<gene>
    <name evidence="7" type="ORF">F6A08_00885</name>
</gene>
<feature type="transmembrane region" description="Helical" evidence="5">
    <location>
        <begin position="21"/>
        <end position="41"/>
    </location>
</feature>
<evidence type="ECO:0000256" key="5">
    <source>
        <dbReference type="SAM" id="Phobius"/>
    </source>
</evidence>
<accession>A0ABQ6V7X9</accession>
<dbReference type="InterPro" id="IPR017500">
    <property type="entry name" value="Phage_infect_YhgE_N"/>
</dbReference>
<dbReference type="InterPro" id="IPR023908">
    <property type="entry name" value="xxxLxxG_rpt"/>
</dbReference>
<dbReference type="Gene3D" id="3.40.1710.10">
    <property type="entry name" value="abc type-2 transporter like domain"/>
    <property type="match status" value="1"/>
</dbReference>
<dbReference type="GeneID" id="77474977"/>
<feature type="domain" description="ABC-2 type transporter transmembrane" evidence="6">
    <location>
        <begin position="389"/>
        <end position="590"/>
    </location>
</feature>
<dbReference type="NCBIfam" id="TIGR03057">
    <property type="entry name" value="xxxLxxG_by_4"/>
    <property type="match status" value="6"/>
</dbReference>
<evidence type="ECO:0000259" key="6">
    <source>
        <dbReference type="Pfam" id="PF12698"/>
    </source>
</evidence>
<feature type="transmembrane region" description="Helical" evidence="5">
    <location>
        <begin position="456"/>
        <end position="481"/>
    </location>
</feature>
<feature type="transmembrane region" description="Helical" evidence="5">
    <location>
        <begin position="411"/>
        <end position="435"/>
    </location>
</feature>
<evidence type="ECO:0000256" key="4">
    <source>
        <dbReference type="ARBA" id="ARBA00023136"/>
    </source>
</evidence>
<evidence type="ECO:0000313" key="7">
    <source>
        <dbReference type="EMBL" id="KAB1866417.1"/>
    </source>
</evidence>
<dbReference type="InterPro" id="IPR013525">
    <property type="entry name" value="ABC2_TM"/>
</dbReference>
<keyword evidence="8" id="KW-1185">Reference proteome</keyword>
<feature type="transmembrane region" description="Helical" evidence="5">
    <location>
        <begin position="517"/>
        <end position="536"/>
    </location>
</feature>
<organism evidence="7 8">
    <name type="scientific">Microbacterium algeriense</name>
    <dbReference type="NCBI Taxonomy" id="2615184"/>
    <lineage>
        <taxon>Bacteria</taxon>
        <taxon>Bacillati</taxon>
        <taxon>Actinomycetota</taxon>
        <taxon>Actinomycetes</taxon>
        <taxon>Micrococcales</taxon>
        <taxon>Microbacteriaceae</taxon>
        <taxon>Microbacterium</taxon>
    </lineage>
</organism>
<reference evidence="8" key="1">
    <citation type="submission" date="2019-09" db="EMBL/GenBank/DDBJ databases">
        <title>Whole genome sequencing of Microbacterium maritypicum.</title>
        <authorList>
            <person name="Lenchi N."/>
        </authorList>
    </citation>
    <scope>NUCLEOTIDE SEQUENCE [LARGE SCALE GENOMIC DNA]</scope>
    <source>
        <strain evidence="8">G1</strain>
    </source>
</reference>
<feature type="transmembrane region" description="Helical" evidence="5">
    <location>
        <begin position="571"/>
        <end position="593"/>
    </location>
</feature>
<dbReference type="NCBIfam" id="TIGR03061">
    <property type="entry name" value="pip_yhgE_Nterm"/>
    <property type="match status" value="1"/>
</dbReference>